<keyword evidence="3" id="KW-0812">Transmembrane</keyword>
<evidence type="ECO:0000259" key="4">
    <source>
        <dbReference type="PROSITE" id="PS50887"/>
    </source>
</evidence>
<dbReference type="EMBL" id="JANUHA010000019">
    <property type="protein sequence ID" value="MCS0598888.1"/>
    <property type="molecule type" value="Genomic_DNA"/>
</dbReference>
<protein>
    <recommendedName>
        <fullName evidence="1">diguanylate cyclase</fullName>
        <ecNumber evidence="1">2.7.7.65</ecNumber>
    </recommendedName>
</protein>
<dbReference type="PANTHER" id="PTHR45138">
    <property type="entry name" value="REGULATORY COMPONENTS OF SENSORY TRANSDUCTION SYSTEM"/>
    <property type="match status" value="1"/>
</dbReference>
<accession>A0ABT2ARK8</accession>
<feature type="transmembrane region" description="Helical" evidence="3">
    <location>
        <begin position="40"/>
        <end position="64"/>
    </location>
</feature>
<keyword evidence="3" id="KW-1133">Transmembrane helix</keyword>
<comment type="catalytic activity">
    <reaction evidence="2">
        <text>2 GTP = 3',3'-c-di-GMP + 2 diphosphate</text>
        <dbReference type="Rhea" id="RHEA:24898"/>
        <dbReference type="ChEBI" id="CHEBI:33019"/>
        <dbReference type="ChEBI" id="CHEBI:37565"/>
        <dbReference type="ChEBI" id="CHEBI:58805"/>
        <dbReference type="EC" id="2.7.7.65"/>
    </reaction>
</comment>
<reference evidence="5 6" key="1">
    <citation type="submission" date="2022-08" db="EMBL/GenBank/DDBJ databases">
        <title>Reclassification of Massilia species as members of the genera Telluria, Duganella, Pseudoduganella, Mokoshia gen. nov. and Zemynaea gen. nov. using orthogonal and non-orthogonal genome-based approaches.</title>
        <authorList>
            <person name="Bowman J.P."/>
        </authorList>
    </citation>
    <scope>NUCLEOTIDE SEQUENCE [LARGE SCALE GENOMIC DNA]</scope>
    <source>
        <strain evidence="5 6">JCM 31661</strain>
    </source>
</reference>
<dbReference type="Pfam" id="PF00990">
    <property type="entry name" value="GGDEF"/>
    <property type="match status" value="1"/>
</dbReference>
<feature type="transmembrane region" description="Helical" evidence="3">
    <location>
        <begin position="125"/>
        <end position="143"/>
    </location>
</feature>
<proteinExistence type="predicted"/>
<evidence type="ECO:0000256" key="1">
    <source>
        <dbReference type="ARBA" id="ARBA00012528"/>
    </source>
</evidence>
<dbReference type="InterPro" id="IPR029787">
    <property type="entry name" value="Nucleotide_cyclase"/>
</dbReference>
<dbReference type="CDD" id="cd01949">
    <property type="entry name" value="GGDEF"/>
    <property type="match status" value="1"/>
</dbReference>
<organism evidence="5 6">
    <name type="scientific">Massilia agri</name>
    <dbReference type="NCBI Taxonomy" id="1886785"/>
    <lineage>
        <taxon>Bacteria</taxon>
        <taxon>Pseudomonadati</taxon>
        <taxon>Pseudomonadota</taxon>
        <taxon>Betaproteobacteria</taxon>
        <taxon>Burkholderiales</taxon>
        <taxon>Oxalobacteraceae</taxon>
        <taxon>Telluria group</taxon>
        <taxon>Massilia</taxon>
    </lineage>
</organism>
<dbReference type="SMART" id="SM00267">
    <property type="entry name" value="GGDEF"/>
    <property type="match status" value="1"/>
</dbReference>
<feature type="transmembrane region" description="Helical" evidence="3">
    <location>
        <begin position="176"/>
        <end position="194"/>
    </location>
</feature>
<dbReference type="PROSITE" id="PS50887">
    <property type="entry name" value="GGDEF"/>
    <property type="match status" value="1"/>
</dbReference>
<name>A0ABT2ARK8_9BURK</name>
<dbReference type="EC" id="2.7.7.65" evidence="1"/>
<feature type="transmembrane region" description="Helical" evidence="3">
    <location>
        <begin position="101"/>
        <end position="119"/>
    </location>
</feature>
<feature type="transmembrane region" description="Helical" evidence="3">
    <location>
        <begin position="70"/>
        <end position="89"/>
    </location>
</feature>
<keyword evidence="6" id="KW-1185">Reference proteome</keyword>
<dbReference type="RefSeq" id="WP_258829892.1">
    <property type="nucleotide sequence ID" value="NZ_JANUHA010000019.1"/>
</dbReference>
<evidence type="ECO:0000256" key="2">
    <source>
        <dbReference type="ARBA" id="ARBA00034247"/>
    </source>
</evidence>
<evidence type="ECO:0000313" key="6">
    <source>
        <dbReference type="Proteomes" id="UP001206572"/>
    </source>
</evidence>
<dbReference type="InterPro" id="IPR050469">
    <property type="entry name" value="Diguanylate_Cyclase"/>
</dbReference>
<comment type="caution">
    <text evidence="5">The sequence shown here is derived from an EMBL/GenBank/DDBJ whole genome shotgun (WGS) entry which is preliminary data.</text>
</comment>
<dbReference type="Gene3D" id="3.30.70.270">
    <property type="match status" value="1"/>
</dbReference>
<dbReference type="InterPro" id="IPR000160">
    <property type="entry name" value="GGDEF_dom"/>
</dbReference>
<dbReference type="PANTHER" id="PTHR45138:SF9">
    <property type="entry name" value="DIGUANYLATE CYCLASE DGCM-RELATED"/>
    <property type="match status" value="1"/>
</dbReference>
<feature type="domain" description="GGDEF" evidence="4">
    <location>
        <begin position="245"/>
        <end position="381"/>
    </location>
</feature>
<keyword evidence="3" id="KW-0472">Membrane</keyword>
<dbReference type="InterPro" id="IPR043128">
    <property type="entry name" value="Rev_trsase/Diguanyl_cyclase"/>
</dbReference>
<evidence type="ECO:0000256" key="3">
    <source>
        <dbReference type="SAM" id="Phobius"/>
    </source>
</evidence>
<evidence type="ECO:0000313" key="5">
    <source>
        <dbReference type="EMBL" id="MCS0598888.1"/>
    </source>
</evidence>
<gene>
    <name evidence="5" type="ORF">NX780_21315</name>
</gene>
<dbReference type="SUPFAM" id="SSF55073">
    <property type="entry name" value="Nucleotide cyclase"/>
    <property type="match status" value="1"/>
</dbReference>
<dbReference type="Proteomes" id="UP001206572">
    <property type="component" value="Unassembled WGS sequence"/>
</dbReference>
<feature type="transmembrane region" description="Helical" evidence="3">
    <location>
        <begin position="150"/>
        <end position="170"/>
    </location>
</feature>
<sequence length="389" mass="42246">MPRPPVSGHLAIDLLRAEFTDRLLETAHLEAQLPRTRRQLAFTLLFCSLYFLCFFATDVAALGIVPDTALLLGARLLVAACAWSCAWLVWRRRPGVKASRLAATVAESVALGCFMVIALHRPGEFHWHAMSLAIMLLVIYLFIPNRLATALAIAAAATAVFLGLTLAYAGMDFADLLTMCMLLALVNTFGALAARRYQLATREEYRARLVLEDAAERDWLTGCHNRRCLHDVLLDTAQARGHAGQPLSVILCDIDHFKRINDSHGHGAGDAVLVDFSKLLQAVAREGVDSVIRYGGEEFLLVLPGTSLSAGVQLAEWLRQRCAAMPVQGHADGATIYTTASFGVASCADGDTPLLELIDAADKLMYTAKRNGRDRVESLLLAAPLPKAA</sequence>
<dbReference type="NCBIfam" id="TIGR00254">
    <property type="entry name" value="GGDEF"/>
    <property type="match status" value="1"/>
</dbReference>